<feature type="compositionally biased region" description="Basic residues" evidence="1">
    <location>
        <begin position="33"/>
        <end position="43"/>
    </location>
</feature>
<dbReference type="Proteomes" id="UP000568022">
    <property type="component" value="Unassembled WGS sequence"/>
</dbReference>
<feature type="region of interest" description="Disordered" evidence="1">
    <location>
        <begin position="1"/>
        <end position="43"/>
    </location>
</feature>
<comment type="caution">
    <text evidence="2">The sequence shown here is derived from an EMBL/GenBank/DDBJ whole genome shotgun (WGS) entry which is preliminary data.</text>
</comment>
<organism evidence="2 3">
    <name type="scientific">Streptomyces griseoloalbus</name>
    <dbReference type="NCBI Taxonomy" id="67303"/>
    <lineage>
        <taxon>Bacteria</taxon>
        <taxon>Bacillati</taxon>
        <taxon>Actinomycetota</taxon>
        <taxon>Actinomycetes</taxon>
        <taxon>Kitasatosporales</taxon>
        <taxon>Streptomycetaceae</taxon>
        <taxon>Streptomyces</taxon>
    </lineage>
</organism>
<protein>
    <recommendedName>
        <fullName evidence="4">Aromatic ring-opening dioxygenase LigA</fullName>
    </recommendedName>
</protein>
<evidence type="ECO:0000256" key="1">
    <source>
        <dbReference type="SAM" id="MobiDB-lite"/>
    </source>
</evidence>
<keyword evidence="3" id="KW-1185">Reference proteome</keyword>
<gene>
    <name evidence="2" type="ORF">FHS32_005250</name>
</gene>
<evidence type="ECO:0000313" key="2">
    <source>
        <dbReference type="EMBL" id="MBB5128475.1"/>
    </source>
</evidence>
<reference evidence="2 3" key="1">
    <citation type="submission" date="2020-08" db="EMBL/GenBank/DDBJ databases">
        <title>Genomic Encyclopedia of Type Strains, Phase III (KMG-III): the genomes of soil and plant-associated and newly described type strains.</title>
        <authorList>
            <person name="Whitman W."/>
        </authorList>
    </citation>
    <scope>NUCLEOTIDE SEQUENCE [LARGE SCALE GENOMIC DNA]</scope>
    <source>
        <strain evidence="2 3">CECT 3226</strain>
    </source>
</reference>
<accession>A0A7W8BS75</accession>
<evidence type="ECO:0000313" key="3">
    <source>
        <dbReference type="Proteomes" id="UP000568022"/>
    </source>
</evidence>
<dbReference type="EMBL" id="JACHJE010000013">
    <property type="protein sequence ID" value="MBB5128475.1"/>
    <property type="molecule type" value="Genomic_DNA"/>
</dbReference>
<proteinExistence type="predicted"/>
<sequence length="43" mass="4764">MTGRADRPPLTCDTGDPVCGAPARPYPAGPRCDRHRPRTYRPE</sequence>
<name>A0A7W8BS75_9ACTN</name>
<evidence type="ECO:0008006" key="4">
    <source>
        <dbReference type="Google" id="ProtNLM"/>
    </source>
</evidence>
<dbReference type="AlphaFoldDB" id="A0A7W8BS75"/>